<keyword evidence="2" id="KW-0732">Signal</keyword>
<evidence type="ECO:0000256" key="1">
    <source>
        <dbReference type="SAM" id="MobiDB-lite"/>
    </source>
</evidence>
<evidence type="ECO:0000313" key="4">
    <source>
        <dbReference type="Proteomes" id="UP001153269"/>
    </source>
</evidence>
<feature type="compositionally biased region" description="Acidic residues" evidence="1">
    <location>
        <begin position="60"/>
        <end position="75"/>
    </location>
</feature>
<evidence type="ECO:0000256" key="2">
    <source>
        <dbReference type="SAM" id="SignalP"/>
    </source>
</evidence>
<gene>
    <name evidence="3" type="ORF">PLEPLA_LOCUS12473</name>
</gene>
<comment type="caution">
    <text evidence="3">The sequence shown here is derived from an EMBL/GenBank/DDBJ whole genome shotgun (WGS) entry which is preliminary data.</text>
</comment>
<dbReference type="Proteomes" id="UP001153269">
    <property type="component" value="Unassembled WGS sequence"/>
</dbReference>
<dbReference type="AlphaFoldDB" id="A0A9N7YAP2"/>
<keyword evidence="4" id="KW-1185">Reference proteome</keyword>
<reference evidence="3" key="1">
    <citation type="submission" date="2020-03" db="EMBL/GenBank/DDBJ databases">
        <authorList>
            <person name="Weist P."/>
        </authorList>
    </citation>
    <scope>NUCLEOTIDE SEQUENCE</scope>
</reference>
<accession>A0A9N7YAP2</accession>
<organism evidence="3 4">
    <name type="scientific">Pleuronectes platessa</name>
    <name type="common">European plaice</name>
    <dbReference type="NCBI Taxonomy" id="8262"/>
    <lineage>
        <taxon>Eukaryota</taxon>
        <taxon>Metazoa</taxon>
        <taxon>Chordata</taxon>
        <taxon>Craniata</taxon>
        <taxon>Vertebrata</taxon>
        <taxon>Euteleostomi</taxon>
        <taxon>Actinopterygii</taxon>
        <taxon>Neopterygii</taxon>
        <taxon>Teleostei</taxon>
        <taxon>Neoteleostei</taxon>
        <taxon>Acanthomorphata</taxon>
        <taxon>Carangaria</taxon>
        <taxon>Pleuronectiformes</taxon>
        <taxon>Pleuronectoidei</taxon>
        <taxon>Pleuronectidae</taxon>
        <taxon>Pleuronectes</taxon>
    </lineage>
</organism>
<sequence length="125" mass="14178">MKDESFERMETSYFSFLLLLLLPSFSDYCRNREMWTKETGSEAEAVSHGGICESAADEIAREEEEEEEEEEEGETIDSRRHADLSPPPPPPSHFAPVAFSSRAIGEGHRRRGSSVSLTSRHFKIQ</sequence>
<dbReference type="EMBL" id="CADEAL010000737">
    <property type="protein sequence ID" value="CAB1424545.1"/>
    <property type="molecule type" value="Genomic_DNA"/>
</dbReference>
<proteinExistence type="predicted"/>
<evidence type="ECO:0000313" key="3">
    <source>
        <dbReference type="EMBL" id="CAB1424545.1"/>
    </source>
</evidence>
<feature type="chain" id="PRO_5040108008" evidence="2">
    <location>
        <begin position="32"/>
        <end position="125"/>
    </location>
</feature>
<protein>
    <submittedName>
        <fullName evidence="3">Uncharacterized protein</fullName>
    </submittedName>
</protein>
<feature type="region of interest" description="Disordered" evidence="1">
    <location>
        <begin position="38"/>
        <end position="125"/>
    </location>
</feature>
<name>A0A9N7YAP2_PLEPL</name>
<feature type="signal peptide" evidence="2">
    <location>
        <begin position="1"/>
        <end position="31"/>
    </location>
</feature>